<dbReference type="InterPro" id="IPR035906">
    <property type="entry name" value="MetI-like_sf"/>
</dbReference>
<gene>
    <name evidence="9" type="ORF">OB960_18120</name>
</gene>
<dbReference type="RefSeq" id="WP_338005125.1">
    <property type="nucleotide sequence ID" value="NZ_JAOPKA010000014.1"/>
</dbReference>
<dbReference type="InterPro" id="IPR000515">
    <property type="entry name" value="MetI-like"/>
</dbReference>
<sequence length="339" mass="38024">MNYYLRRLWQAVFTLFVVIALTFVLYRMMPGGPIEQMQQRMVDDAVGSGQQPDLEYINRMVEIRTGIDPDTPMYIQFYEYMRDIILYQDFGESITHGDPVFDILFYAMPWSIFVSIYGLLIGFTANIVLGAVMAYYEGSRFDSGSTVVAVVLNSIPYYVGAVIMLAFLSFQWELFPTGGRYWASTEPGFTIEFALGVLHHGALPIMSTILIGFGGTALSMRGNCIRVMGSNYLRVARLRGLSDSRIATRYVGRNAILPLYTGFMIGLAGIFGSSIIMEQIFTYPGVGWYTFDALTQRDYPLLMGILIFFSTITVIGVLIADMTYGLIDPRASTSDKEGF</sequence>
<feature type="transmembrane region" description="Helical" evidence="7">
    <location>
        <begin position="12"/>
        <end position="29"/>
    </location>
</feature>
<comment type="subcellular location">
    <subcellularLocation>
        <location evidence="1 7">Cell membrane</location>
        <topology evidence="1 7">Multi-pass membrane protein</topology>
    </subcellularLocation>
</comment>
<dbReference type="CDD" id="cd06261">
    <property type="entry name" value="TM_PBP2"/>
    <property type="match status" value="1"/>
</dbReference>
<dbReference type="Pfam" id="PF19300">
    <property type="entry name" value="BPD_transp_1_N"/>
    <property type="match status" value="1"/>
</dbReference>
<feature type="transmembrane region" description="Helical" evidence="7">
    <location>
        <begin position="190"/>
        <end position="218"/>
    </location>
</feature>
<evidence type="ECO:0000256" key="6">
    <source>
        <dbReference type="ARBA" id="ARBA00023136"/>
    </source>
</evidence>
<dbReference type="AlphaFoldDB" id="A0AAP2Z2I6"/>
<organism evidence="9 10">
    <name type="scientific">Natronoglomus mannanivorans</name>
    <dbReference type="NCBI Taxonomy" id="2979990"/>
    <lineage>
        <taxon>Archaea</taxon>
        <taxon>Methanobacteriati</taxon>
        <taxon>Methanobacteriota</taxon>
        <taxon>Stenosarchaea group</taxon>
        <taxon>Halobacteria</taxon>
        <taxon>Halobacteriales</taxon>
        <taxon>Natrialbaceae</taxon>
        <taxon>Natronoglomus</taxon>
    </lineage>
</organism>
<accession>A0AAP2Z2I6</accession>
<feature type="domain" description="ABC transmembrane type-1" evidence="8">
    <location>
        <begin position="108"/>
        <end position="324"/>
    </location>
</feature>
<dbReference type="EMBL" id="JAOPKA010000014">
    <property type="protein sequence ID" value="MCU4743308.1"/>
    <property type="molecule type" value="Genomic_DNA"/>
</dbReference>
<evidence type="ECO:0000256" key="4">
    <source>
        <dbReference type="ARBA" id="ARBA00022692"/>
    </source>
</evidence>
<dbReference type="GO" id="GO:0005886">
    <property type="term" value="C:plasma membrane"/>
    <property type="evidence" value="ECO:0007669"/>
    <property type="project" value="UniProtKB-SubCell"/>
</dbReference>
<dbReference type="SUPFAM" id="SSF161098">
    <property type="entry name" value="MetI-like"/>
    <property type="match status" value="1"/>
</dbReference>
<feature type="transmembrane region" description="Helical" evidence="7">
    <location>
        <begin position="301"/>
        <end position="320"/>
    </location>
</feature>
<protein>
    <submittedName>
        <fullName evidence="9">ABC transporter permease</fullName>
    </submittedName>
</protein>
<evidence type="ECO:0000313" key="9">
    <source>
        <dbReference type="EMBL" id="MCU4743308.1"/>
    </source>
</evidence>
<evidence type="ECO:0000256" key="1">
    <source>
        <dbReference type="ARBA" id="ARBA00004651"/>
    </source>
</evidence>
<keyword evidence="6 7" id="KW-0472">Membrane</keyword>
<keyword evidence="3" id="KW-1003">Cell membrane</keyword>
<comment type="caution">
    <text evidence="9">The sequence shown here is derived from an EMBL/GenBank/DDBJ whole genome shotgun (WGS) entry which is preliminary data.</text>
</comment>
<proteinExistence type="inferred from homology"/>
<name>A0AAP2Z2I6_9EURY</name>
<feature type="transmembrane region" description="Helical" evidence="7">
    <location>
        <begin position="110"/>
        <end position="135"/>
    </location>
</feature>
<dbReference type="Pfam" id="PF00528">
    <property type="entry name" value="BPD_transp_1"/>
    <property type="match status" value="1"/>
</dbReference>
<evidence type="ECO:0000256" key="7">
    <source>
        <dbReference type="RuleBase" id="RU363032"/>
    </source>
</evidence>
<keyword evidence="4 7" id="KW-0812">Transmembrane</keyword>
<evidence type="ECO:0000259" key="8">
    <source>
        <dbReference type="PROSITE" id="PS50928"/>
    </source>
</evidence>
<evidence type="ECO:0000256" key="3">
    <source>
        <dbReference type="ARBA" id="ARBA00022475"/>
    </source>
</evidence>
<reference evidence="9" key="1">
    <citation type="submission" date="2022-09" db="EMBL/GenBank/DDBJ databases">
        <title>Enrichment on poylsaccharides allowed isolation of novel metabolic and taxonomic groups of Haloarchaea.</title>
        <authorList>
            <person name="Sorokin D.Y."/>
            <person name="Elcheninov A.G."/>
            <person name="Khizhniak T.V."/>
            <person name="Kolganova T.V."/>
            <person name="Kublanov I.V."/>
        </authorList>
    </citation>
    <scope>NUCLEOTIDE SEQUENCE</scope>
    <source>
        <strain evidence="9">AArc-xg1-1</strain>
    </source>
</reference>
<keyword evidence="2 7" id="KW-0813">Transport</keyword>
<dbReference type="InterPro" id="IPR045621">
    <property type="entry name" value="BPD_transp_1_N"/>
</dbReference>
<evidence type="ECO:0000256" key="5">
    <source>
        <dbReference type="ARBA" id="ARBA00022989"/>
    </source>
</evidence>
<keyword evidence="5 7" id="KW-1133">Transmembrane helix</keyword>
<dbReference type="PANTHER" id="PTHR43376">
    <property type="entry name" value="OLIGOPEPTIDE TRANSPORT SYSTEM PERMEASE PROTEIN"/>
    <property type="match status" value="1"/>
</dbReference>
<feature type="transmembrane region" description="Helical" evidence="7">
    <location>
        <begin position="147"/>
        <end position="170"/>
    </location>
</feature>
<evidence type="ECO:0000313" key="10">
    <source>
        <dbReference type="Proteomes" id="UP001321018"/>
    </source>
</evidence>
<feature type="transmembrane region" description="Helical" evidence="7">
    <location>
        <begin position="255"/>
        <end position="281"/>
    </location>
</feature>
<dbReference type="PANTHER" id="PTHR43376:SF1">
    <property type="entry name" value="OLIGOPEPTIDE TRANSPORT SYSTEM PERMEASE PROTEIN"/>
    <property type="match status" value="1"/>
</dbReference>
<dbReference type="Gene3D" id="1.10.3720.10">
    <property type="entry name" value="MetI-like"/>
    <property type="match status" value="1"/>
</dbReference>
<comment type="similarity">
    <text evidence="7">Belongs to the binding-protein-dependent transport system permease family.</text>
</comment>
<dbReference type="Proteomes" id="UP001321018">
    <property type="component" value="Unassembled WGS sequence"/>
</dbReference>
<dbReference type="PROSITE" id="PS50928">
    <property type="entry name" value="ABC_TM1"/>
    <property type="match status" value="1"/>
</dbReference>
<evidence type="ECO:0000256" key="2">
    <source>
        <dbReference type="ARBA" id="ARBA00022448"/>
    </source>
</evidence>
<dbReference type="GO" id="GO:0055085">
    <property type="term" value="P:transmembrane transport"/>
    <property type="evidence" value="ECO:0007669"/>
    <property type="project" value="InterPro"/>
</dbReference>